<evidence type="ECO:0000313" key="2">
    <source>
        <dbReference type="EMBL" id="KAB1211942.1"/>
    </source>
</evidence>
<name>A0A6A1VGE1_9ROSI</name>
<proteinExistence type="predicted"/>
<evidence type="ECO:0000256" key="1">
    <source>
        <dbReference type="SAM" id="Phobius"/>
    </source>
</evidence>
<reference evidence="2 3" key="1">
    <citation type="journal article" date="2019" name="Plant Biotechnol. J.">
        <title>The red bayberry genome and genetic basis of sex determination.</title>
        <authorList>
            <person name="Jia H.M."/>
            <person name="Jia H.J."/>
            <person name="Cai Q.L."/>
            <person name="Wang Y."/>
            <person name="Zhao H.B."/>
            <person name="Yang W.F."/>
            <person name="Wang G.Y."/>
            <person name="Li Y.H."/>
            <person name="Zhan D.L."/>
            <person name="Shen Y.T."/>
            <person name="Niu Q.F."/>
            <person name="Chang L."/>
            <person name="Qiu J."/>
            <person name="Zhao L."/>
            <person name="Xie H.B."/>
            <person name="Fu W.Y."/>
            <person name="Jin J."/>
            <person name="Li X.W."/>
            <person name="Jiao Y."/>
            <person name="Zhou C.C."/>
            <person name="Tu T."/>
            <person name="Chai C.Y."/>
            <person name="Gao J.L."/>
            <person name="Fan L.J."/>
            <person name="van de Weg E."/>
            <person name="Wang J.Y."/>
            <person name="Gao Z.S."/>
        </authorList>
    </citation>
    <scope>NUCLEOTIDE SEQUENCE [LARGE SCALE GENOMIC DNA]</scope>
    <source>
        <tissue evidence="2">Leaves</tissue>
    </source>
</reference>
<organism evidence="2 3">
    <name type="scientific">Morella rubra</name>
    <name type="common">Chinese bayberry</name>
    <dbReference type="NCBI Taxonomy" id="262757"/>
    <lineage>
        <taxon>Eukaryota</taxon>
        <taxon>Viridiplantae</taxon>
        <taxon>Streptophyta</taxon>
        <taxon>Embryophyta</taxon>
        <taxon>Tracheophyta</taxon>
        <taxon>Spermatophyta</taxon>
        <taxon>Magnoliopsida</taxon>
        <taxon>eudicotyledons</taxon>
        <taxon>Gunneridae</taxon>
        <taxon>Pentapetalae</taxon>
        <taxon>rosids</taxon>
        <taxon>fabids</taxon>
        <taxon>Fagales</taxon>
        <taxon>Myricaceae</taxon>
        <taxon>Morella</taxon>
    </lineage>
</organism>
<dbReference type="AlphaFoldDB" id="A0A6A1VGE1"/>
<accession>A0A6A1VGE1</accession>
<feature type="transmembrane region" description="Helical" evidence="1">
    <location>
        <begin position="24"/>
        <end position="47"/>
    </location>
</feature>
<keyword evidence="3" id="KW-1185">Reference proteome</keyword>
<dbReference type="Proteomes" id="UP000516437">
    <property type="component" value="Chromosome 5"/>
</dbReference>
<dbReference type="EMBL" id="RXIC02000023">
    <property type="protein sequence ID" value="KAB1211942.1"/>
    <property type="molecule type" value="Genomic_DNA"/>
</dbReference>
<gene>
    <name evidence="2" type="ORF">CJ030_MR5G023750</name>
</gene>
<evidence type="ECO:0008006" key="4">
    <source>
        <dbReference type="Google" id="ProtNLM"/>
    </source>
</evidence>
<keyword evidence="1" id="KW-0472">Membrane</keyword>
<keyword evidence="1" id="KW-0812">Transmembrane</keyword>
<comment type="caution">
    <text evidence="2">The sequence shown here is derived from an EMBL/GenBank/DDBJ whole genome shotgun (WGS) entry which is preliminary data.</text>
</comment>
<sequence>MQQWNNLKRFSSNVGPSIRNKVHLILDLAAFHFGLLLLTLVTFHVLIPSMQ</sequence>
<protein>
    <recommendedName>
        <fullName evidence="4">Transmembrane protein</fullName>
    </recommendedName>
</protein>
<evidence type="ECO:0000313" key="3">
    <source>
        <dbReference type="Proteomes" id="UP000516437"/>
    </source>
</evidence>
<keyword evidence="1" id="KW-1133">Transmembrane helix</keyword>